<proteinExistence type="predicted"/>
<dbReference type="AlphaFoldDB" id="A0A6M2BVG9"/>
<organism evidence="3 4">
    <name type="scientific">Solimonas terrae</name>
    <dbReference type="NCBI Taxonomy" id="1396819"/>
    <lineage>
        <taxon>Bacteria</taxon>
        <taxon>Pseudomonadati</taxon>
        <taxon>Pseudomonadota</taxon>
        <taxon>Gammaproteobacteria</taxon>
        <taxon>Nevskiales</taxon>
        <taxon>Nevskiaceae</taxon>
        <taxon>Solimonas</taxon>
    </lineage>
</organism>
<reference evidence="3 4" key="1">
    <citation type="journal article" date="2014" name="Int. J. Syst. Evol. Microbiol.">
        <title>Solimonas terrae sp. nov., isolated from soil.</title>
        <authorList>
            <person name="Kim S.J."/>
            <person name="Moon J.Y."/>
            <person name="Weon H.Y."/>
            <person name="Ahn J.H."/>
            <person name="Chen W.M."/>
            <person name="Kwon S.W."/>
        </authorList>
    </citation>
    <scope>NUCLEOTIDE SEQUENCE [LARGE SCALE GENOMIC DNA]</scope>
    <source>
        <strain evidence="3 4">KIS83-12</strain>
    </source>
</reference>
<dbReference type="GO" id="GO:0009244">
    <property type="term" value="P:lipopolysaccharide core region biosynthetic process"/>
    <property type="evidence" value="ECO:0007669"/>
    <property type="project" value="TreeGrafter"/>
</dbReference>
<keyword evidence="4" id="KW-1185">Reference proteome</keyword>
<dbReference type="Gene3D" id="3.40.50.2000">
    <property type="entry name" value="Glycogen Phosphorylase B"/>
    <property type="match status" value="1"/>
</dbReference>
<keyword evidence="1" id="KW-0328">Glycosyltransferase</keyword>
<dbReference type="SUPFAM" id="SSF53756">
    <property type="entry name" value="UDP-Glycosyltransferase/glycogen phosphorylase"/>
    <property type="match status" value="1"/>
</dbReference>
<protein>
    <submittedName>
        <fullName evidence="3">Glycosyltransferase family 9 protein</fullName>
    </submittedName>
</protein>
<dbReference type="PANTHER" id="PTHR30160">
    <property type="entry name" value="TETRAACYLDISACCHARIDE 4'-KINASE-RELATED"/>
    <property type="match status" value="1"/>
</dbReference>
<accession>A0A6M2BVG9</accession>
<comment type="caution">
    <text evidence="3">The sequence shown here is derived from an EMBL/GenBank/DDBJ whole genome shotgun (WGS) entry which is preliminary data.</text>
</comment>
<evidence type="ECO:0000313" key="3">
    <source>
        <dbReference type="EMBL" id="NGY05989.1"/>
    </source>
</evidence>
<evidence type="ECO:0000313" key="4">
    <source>
        <dbReference type="Proteomes" id="UP000472676"/>
    </source>
</evidence>
<dbReference type="Pfam" id="PF01075">
    <property type="entry name" value="Glyco_transf_9"/>
    <property type="match status" value="1"/>
</dbReference>
<dbReference type="GO" id="GO:0005829">
    <property type="term" value="C:cytosol"/>
    <property type="evidence" value="ECO:0007669"/>
    <property type="project" value="TreeGrafter"/>
</dbReference>
<keyword evidence="2 3" id="KW-0808">Transferase</keyword>
<gene>
    <name evidence="3" type="ORF">G7Y85_14535</name>
</gene>
<evidence type="ECO:0000256" key="2">
    <source>
        <dbReference type="ARBA" id="ARBA00022679"/>
    </source>
</evidence>
<name>A0A6M2BVG9_9GAMM</name>
<sequence length="299" mass="33058">MAIGAAAQQHARDPLRRPVAIGDGRRVDMRCPELRWGLDFLATQATVDAGVPVSWVISHQGCRPYHDYVAMRREWNAQHPLRRWLPGAPRPAQLVRRLGHYVFNLEHRAVPAPLVLGEREQALAAQWARKPFVVIEPHIKGNASPSKQWPFERYVQVARALRRHCEVYQVGAPDAPPLDDLPRLATRNFREVLPYLKAAQLYIGAEGGLHHASAAMGTRAVVIYGGYVPPSVTGYDFHINLNGGVRACGTHTHSCRHCVDAMARISVDEVLDAALQLLGNARERAAADAGAARRLSSVE</sequence>
<dbReference type="InterPro" id="IPR051199">
    <property type="entry name" value="LPS_LOS_Heptosyltrfase"/>
</dbReference>
<evidence type="ECO:0000256" key="1">
    <source>
        <dbReference type="ARBA" id="ARBA00022676"/>
    </source>
</evidence>
<dbReference type="GO" id="GO:0008713">
    <property type="term" value="F:ADP-heptose-lipopolysaccharide heptosyltransferase activity"/>
    <property type="evidence" value="ECO:0007669"/>
    <property type="project" value="TreeGrafter"/>
</dbReference>
<dbReference type="EMBL" id="JAAMOW010000007">
    <property type="protein sequence ID" value="NGY05989.1"/>
    <property type="molecule type" value="Genomic_DNA"/>
</dbReference>
<dbReference type="Proteomes" id="UP000472676">
    <property type="component" value="Unassembled WGS sequence"/>
</dbReference>
<dbReference type="InterPro" id="IPR002201">
    <property type="entry name" value="Glyco_trans_9"/>
</dbReference>